<dbReference type="PROSITE" id="PS00463">
    <property type="entry name" value="ZN2_CY6_FUNGAL_1"/>
    <property type="match status" value="1"/>
</dbReference>
<feature type="domain" description="Zn(2)-C6 fungal-type" evidence="7">
    <location>
        <begin position="16"/>
        <end position="46"/>
    </location>
</feature>
<dbReference type="GO" id="GO:0003677">
    <property type="term" value="F:DNA binding"/>
    <property type="evidence" value="ECO:0007669"/>
    <property type="project" value="InterPro"/>
</dbReference>
<dbReference type="InterPro" id="IPR036864">
    <property type="entry name" value="Zn2-C6_fun-type_DNA-bd_sf"/>
</dbReference>
<dbReference type="SMART" id="SM00066">
    <property type="entry name" value="GAL4"/>
    <property type="match status" value="1"/>
</dbReference>
<evidence type="ECO:0000256" key="1">
    <source>
        <dbReference type="ARBA" id="ARBA00004123"/>
    </source>
</evidence>
<dbReference type="InterPro" id="IPR050815">
    <property type="entry name" value="TF_fung"/>
</dbReference>
<dbReference type="PANTHER" id="PTHR47338:SF10">
    <property type="entry name" value="TRANSCRIPTION FACTOR DOMAIN-CONTAINING PROTEIN-RELATED"/>
    <property type="match status" value="1"/>
</dbReference>
<comment type="caution">
    <text evidence="8">The sequence shown here is derived from an EMBL/GenBank/DDBJ whole genome shotgun (WGS) entry which is preliminary data.</text>
</comment>
<dbReference type="Pfam" id="PF04082">
    <property type="entry name" value="Fungal_trans"/>
    <property type="match status" value="1"/>
</dbReference>
<dbReference type="CDD" id="cd00067">
    <property type="entry name" value="GAL4"/>
    <property type="match status" value="1"/>
</dbReference>
<keyword evidence="5" id="KW-0539">Nucleus</keyword>
<evidence type="ECO:0000256" key="6">
    <source>
        <dbReference type="SAM" id="MobiDB-lite"/>
    </source>
</evidence>
<evidence type="ECO:0000259" key="7">
    <source>
        <dbReference type="PROSITE" id="PS50048"/>
    </source>
</evidence>
<evidence type="ECO:0000256" key="4">
    <source>
        <dbReference type="ARBA" id="ARBA00023163"/>
    </source>
</evidence>
<feature type="compositionally biased region" description="Low complexity" evidence="6">
    <location>
        <begin position="669"/>
        <end position="681"/>
    </location>
</feature>
<dbReference type="InterPro" id="IPR007219">
    <property type="entry name" value="XnlR_reg_dom"/>
</dbReference>
<dbReference type="Proteomes" id="UP000829685">
    <property type="component" value="Unassembled WGS sequence"/>
</dbReference>
<feature type="region of interest" description="Disordered" evidence="6">
    <location>
        <begin position="569"/>
        <end position="698"/>
    </location>
</feature>
<dbReference type="CDD" id="cd12148">
    <property type="entry name" value="fungal_TF_MHR"/>
    <property type="match status" value="1"/>
</dbReference>
<proteinExistence type="predicted"/>
<accession>A0A9Q0ATF2</accession>
<reference evidence="8" key="1">
    <citation type="submission" date="2021-03" db="EMBL/GenBank/DDBJ databases">
        <title>Revisited historic fungal species revealed as producer of novel bioactive compounds through whole genome sequencing and comparative genomics.</title>
        <authorList>
            <person name="Vignolle G.A."/>
            <person name="Hochenegger N."/>
            <person name="Mach R.L."/>
            <person name="Mach-Aigner A.R."/>
            <person name="Javad Rahimi M."/>
            <person name="Salim K.A."/>
            <person name="Chan C.M."/>
            <person name="Lim L.B.L."/>
            <person name="Cai F."/>
            <person name="Druzhinina I.S."/>
            <person name="U'Ren J.M."/>
            <person name="Derntl C."/>
        </authorList>
    </citation>
    <scope>NUCLEOTIDE SEQUENCE</scope>
    <source>
        <strain evidence="8">TUCIM 5799</strain>
    </source>
</reference>
<protein>
    <recommendedName>
        <fullName evidence="7">Zn(2)-C6 fungal-type domain-containing protein</fullName>
    </recommendedName>
</protein>
<sequence>MPDDTSAEPASASELACTACRNRKLKCDRAKPACTRCTRIKGDCTYPESRRKPAFKRRNVRELEARLGNYVPYTRICIACVLSFVAQVEDLLKKADGKEPAEEVVEEVADFDFADFAPLTEDVLFQGMDYTVPTGSGGDPMLSMPQGDSFNAAFNLGPTPGEAFGGELVGLGMSEPLPPFELMEELNRIFFERQQMFMPVLHPARYLQSFYSAPHMKPPMCLQYGIWAIASNGNEKYHHLHDVFYQRARQYAEADEMKGYGEHFITLQHAQAWCLITVDEAKSMLFTRAAMSSAKAVRLCEMLGLHRLDIPPEEISPTLLPPKDWLELEERRRTFWGTFCIDSHCAISTGWPHLIDSSEILKHVHRPKPDDNPQNYEYGDFWKRHRELDNTLSSAFMFLPEDYRLPENYQDPTAINLNLNYHASIICLHLAAFEKMDQYKLPLFAKKASESRLMTAAQEIVNIVKMASHLKSSFRSPMTAISLYCAASVYIFQSLETQSPKGIDNLDFVIAAMDAIGREHMVTRAFLKQVMLDIERNDLTHIVRLPRLDDMPHVVAVANHNIPLLVRSKVSRHSRMQPPLPGRLPLGNPSGNISHNRMRNCGIGFGHGIKDNELTSSGDDGSATKRMRPSSVESGPASNAPVETGDSPSWTQNETGSSMSTSSAANAESQQHSIQNQDQSQVPGLLWSGRTQNLPHRTDSPAVFSGTAPARTPSSHASIATGPGMSNGTAAFEGSHTWGLANVCSYRQSLDAGETGSTLGSEPWSTGGQDENVDWAAIAAASGVNLATLAAIGNAGHGRDSAR</sequence>
<feature type="compositionally biased region" description="Polar residues" evidence="6">
    <location>
        <begin position="646"/>
        <end position="668"/>
    </location>
</feature>
<keyword evidence="9" id="KW-1185">Reference proteome</keyword>
<dbReference type="AlphaFoldDB" id="A0A9Q0ATF2"/>
<keyword evidence="3" id="KW-0805">Transcription regulation</keyword>
<dbReference type="GO" id="GO:0000981">
    <property type="term" value="F:DNA-binding transcription factor activity, RNA polymerase II-specific"/>
    <property type="evidence" value="ECO:0007669"/>
    <property type="project" value="InterPro"/>
</dbReference>
<gene>
    <name evidence="8" type="ORF">JX265_002356</name>
</gene>
<dbReference type="PANTHER" id="PTHR47338">
    <property type="entry name" value="ZN(II)2CYS6 TRANSCRIPTION FACTOR (EUROFUNG)-RELATED"/>
    <property type="match status" value="1"/>
</dbReference>
<dbReference type="Pfam" id="PF00172">
    <property type="entry name" value="Zn_clus"/>
    <property type="match status" value="1"/>
</dbReference>
<dbReference type="SUPFAM" id="SSF57701">
    <property type="entry name" value="Zn2/Cys6 DNA-binding domain"/>
    <property type="match status" value="1"/>
</dbReference>
<dbReference type="EMBL" id="JAFIMR010000004">
    <property type="protein sequence ID" value="KAI1879402.1"/>
    <property type="molecule type" value="Genomic_DNA"/>
</dbReference>
<evidence type="ECO:0000256" key="3">
    <source>
        <dbReference type="ARBA" id="ARBA00023015"/>
    </source>
</evidence>
<keyword evidence="2" id="KW-0479">Metal-binding</keyword>
<dbReference type="GO" id="GO:0005634">
    <property type="term" value="C:nucleus"/>
    <property type="evidence" value="ECO:0007669"/>
    <property type="project" value="UniProtKB-SubCell"/>
</dbReference>
<organism evidence="8 9">
    <name type="scientific">Neoarthrinium moseri</name>
    <dbReference type="NCBI Taxonomy" id="1658444"/>
    <lineage>
        <taxon>Eukaryota</taxon>
        <taxon>Fungi</taxon>
        <taxon>Dikarya</taxon>
        <taxon>Ascomycota</taxon>
        <taxon>Pezizomycotina</taxon>
        <taxon>Sordariomycetes</taxon>
        <taxon>Xylariomycetidae</taxon>
        <taxon>Amphisphaeriales</taxon>
        <taxon>Apiosporaceae</taxon>
        <taxon>Neoarthrinium</taxon>
    </lineage>
</organism>
<dbReference type="InterPro" id="IPR001138">
    <property type="entry name" value="Zn2Cys6_DnaBD"/>
</dbReference>
<keyword evidence="4" id="KW-0804">Transcription</keyword>
<dbReference type="GO" id="GO:0008270">
    <property type="term" value="F:zinc ion binding"/>
    <property type="evidence" value="ECO:0007669"/>
    <property type="project" value="InterPro"/>
</dbReference>
<dbReference type="SMART" id="SM00906">
    <property type="entry name" value="Fungal_trans"/>
    <property type="match status" value="1"/>
</dbReference>
<dbReference type="Gene3D" id="4.10.240.10">
    <property type="entry name" value="Zn(2)-C6 fungal-type DNA-binding domain"/>
    <property type="match status" value="1"/>
</dbReference>
<evidence type="ECO:0000313" key="8">
    <source>
        <dbReference type="EMBL" id="KAI1879402.1"/>
    </source>
</evidence>
<dbReference type="PROSITE" id="PS50048">
    <property type="entry name" value="ZN2_CY6_FUNGAL_2"/>
    <property type="match status" value="1"/>
</dbReference>
<evidence type="ECO:0000313" key="9">
    <source>
        <dbReference type="Proteomes" id="UP000829685"/>
    </source>
</evidence>
<evidence type="ECO:0000256" key="2">
    <source>
        <dbReference type="ARBA" id="ARBA00022723"/>
    </source>
</evidence>
<dbReference type="GO" id="GO:0006351">
    <property type="term" value="P:DNA-templated transcription"/>
    <property type="evidence" value="ECO:0007669"/>
    <property type="project" value="InterPro"/>
</dbReference>
<name>A0A9Q0ATF2_9PEZI</name>
<evidence type="ECO:0000256" key="5">
    <source>
        <dbReference type="ARBA" id="ARBA00023242"/>
    </source>
</evidence>
<comment type="subcellular location">
    <subcellularLocation>
        <location evidence="1">Nucleus</location>
    </subcellularLocation>
</comment>